<evidence type="ECO:0000256" key="1">
    <source>
        <dbReference type="ARBA" id="ARBA00010733"/>
    </source>
</evidence>
<comment type="similarity">
    <text evidence="1">Belongs to the LEA type SMP family.</text>
</comment>
<evidence type="ECO:0000313" key="5">
    <source>
        <dbReference type="Proteomes" id="UP000825729"/>
    </source>
</evidence>
<comment type="caution">
    <text evidence="4">The sequence shown here is derived from an EMBL/GenBank/DDBJ whole genome shotgun (WGS) entry which is preliminary data.</text>
</comment>
<dbReference type="InterPro" id="IPR042971">
    <property type="entry name" value="LEA_SMP"/>
</dbReference>
<organism evidence="4 5">
    <name type="scientific">Aristolochia fimbriata</name>
    <name type="common">White veined hardy Dutchman's pipe vine</name>
    <dbReference type="NCBI Taxonomy" id="158543"/>
    <lineage>
        <taxon>Eukaryota</taxon>
        <taxon>Viridiplantae</taxon>
        <taxon>Streptophyta</taxon>
        <taxon>Embryophyta</taxon>
        <taxon>Tracheophyta</taxon>
        <taxon>Spermatophyta</taxon>
        <taxon>Magnoliopsida</taxon>
        <taxon>Magnoliidae</taxon>
        <taxon>Piperales</taxon>
        <taxon>Aristolochiaceae</taxon>
        <taxon>Aristolochia</taxon>
    </lineage>
</organism>
<keyword evidence="2" id="KW-0677">Repeat</keyword>
<evidence type="ECO:0000259" key="3">
    <source>
        <dbReference type="Pfam" id="PF04927"/>
    </source>
</evidence>
<accession>A0AAV7EWH6</accession>
<evidence type="ECO:0000313" key="4">
    <source>
        <dbReference type="EMBL" id="KAG9451996.1"/>
    </source>
</evidence>
<feature type="domain" description="SMP" evidence="3">
    <location>
        <begin position="131"/>
        <end position="188"/>
    </location>
</feature>
<dbReference type="PANTHER" id="PTHR31174">
    <property type="entry name" value="SEED MATURATION FAMILY PROTEIN"/>
    <property type="match status" value="1"/>
</dbReference>
<protein>
    <recommendedName>
        <fullName evidence="3">SMP domain-containing protein</fullName>
    </recommendedName>
</protein>
<dbReference type="PANTHER" id="PTHR31174:SF7">
    <property type="entry name" value="LATE EMBRYOGENESIS ABUNDANT PROTEIN 31-RELATED"/>
    <property type="match status" value="1"/>
</dbReference>
<sequence>MSQEQLRREEDPVNYGDVFGVSGDLAAQEVAPRDAAMMQSAENLVLGQTTKGGPAAVMQAAADHNEQIGKVGHADASKTAGELGVTVTETDMPGGARFVTESVGEQVVAQYVEPTPATADAPPSDVANETITIGEALEATALTAGNKPVDQSDAAAIQAAEVRATGSTVIHAGGVAAQAQSAATANTRTMADENKTTLSEILSDATRKLPRDKTVTRQDAEGVISAELRNNPDLVTHPGGVAATMAAAAKLNESNQ</sequence>
<gene>
    <name evidence="4" type="ORF">H6P81_004900</name>
</gene>
<feature type="domain" description="SMP" evidence="3">
    <location>
        <begin position="13"/>
        <end position="67"/>
    </location>
</feature>
<dbReference type="Proteomes" id="UP000825729">
    <property type="component" value="Unassembled WGS sequence"/>
</dbReference>
<reference evidence="4 5" key="1">
    <citation type="submission" date="2021-07" db="EMBL/GenBank/DDBJ databases">
        <title>The Aristolochia fimbriata genome: insights into angiosperm evolution, floral development and chemical biosynthesis.</title>
        <authorList>
            <person name="Jiao Y."/>
        </authorList>
    </citation>
    <scope>NUCLEOTIDE SEQUENCE [LARGE SCALE GENOMIC DNA]</scope>
    <source>
        <strain evidence="4">IBCAS-2021</strain>
        <tissue evidence="4">Leaf</tissue>
    </source>
</reference>
<proteinExistence type="inferred from homology"/>
<dbReference type="AlphaFoldDB" id="A0AAV7EWH6"/>
<keyword evidence="5" id="KW-1185">Reference proteome</keyword>
<dbReference type="EMBL" id="JAINDJ010000003">
    <property type="protein sequence ID" value="KAG9451996.1"/>
    <property type="molecule type" value="Genomic_DNA"/>
</dbReference>
<feature type="domain" description="SMP" evidence="3">
    <location>
        <begin position="196"/>
        <end position="254"/>
    </location>
</feature>
<evidence type="ECO:0000256" key="2">
    <source>
        <dbReference type="ARBA" id="ARBA00022737"/>
    </source>
</evidence>
<name>A0AAV7EWH6_ARIFI</name>
<dbReference type="InterPro" id="IPR007011">
    <property type="entry name" value="LEA_SMP_dom"/>
</dbReference>
<dbReference type="Pfam" id="PF04927">
    <property type="entry name" value="SMP"/>
    <property type="match status" value="3"/>
</dbReference>